<proteinExistence type="predicted"/>
<dbReference type="RefSeq" id="WP_183448163.1">
    <property type="nucleotide sequence ID" value="NZ_JACHWB010000001.1"/>
</dbReference>
<organism evidence="2 3">
    <name type="scientific">Microvirga lupini</name>
    <dbReference type="NCBI Taxonomy" id="420324"/>
    <lineage>
        <taxon>Bacteria</taxon>
        <taxon>Pseudomonadati</taxon>
        <taxon>Pseudomonadota</taxon>
        <taxon>Alphaproteobacteria</taxon>
        <taxon>Hyphomicrobiales</taxon>
        <taxon>Methylobacteriaceae</taxon>
        <taxon>Microvirga</taxon>
    </lineage>
</organism>
<keyword evidence="1" id="KW-1133">Transmembrane helix</keyword>
<evidence type="ECO:0000256" key="1">
    <source>
        <dbReference type="SAM" id="Phobius"/>
    </source>
</evidence>
<gene>
    <name evidence="2" type="ORF">FHR70_001279</name>
</gene>
<evidence type="ECO:0000313" key="3">
    <source>
        <dbReference type="Proteomes" id="UP000532010"/>
    </source>
</evidence>
<protein>
    <submittedName>
        <fullName evidence="2">Uncharacterized protein</fullName>
    </submittedName>
</protein>
<keyword evidence="3" id="KW-1185">Reference proteome</keyword>
<keyword evidence="1" id="KW-0812">Transmembrane</keyword>
<feature type="transmembrane region" description="Helical" evidence="1">
    <location>
        <begin position="138"/>
        <end position="171"/>
    </location>
</feature>
<evidence type="ECO:0000313" key="2">
    <source>
        <dbReference type="EMBL" id="MBB3018239.1"/>
    </source>
</evidence>
<keyword evidence="1" id="KW-0472">Membrane</keyword>
<dbReference type="Proteomes" id="UP000532010">
    <property type="component" value="Unassembled WGS sequence"/>
</dbReference>
<name>A0A7W4VJA4_9HYPH</name>
<dbReference type="EMBL" id="JACHWB010000001">
    <property type="protein sequence ID" value="MBB3018239.1"/>
    <property type="molecule type" value="Genomic_DNA"/>
</dbReference>
<comment type="caution">
    <text evidence="2">The sequence shown here is derived from an EMBL/GenBank/DDBJ whole genome shotgun (WGS) entry which is preliminary data.</text>
</comment>
<sequence>MSTNRAGATIETAIARHVASIFDHDRQGTTVGQIRQRITDNFEPAELQTGQDNQPPALVALHRRIIAAFTPVGKAYNTPDRVSELAELRESLERQRSSQQVNGQKYLLDYAKSQLLIERQQLFLKNEFTEGFGRIEAWVLSIAFLTLVLLNVVSIFWALPLLTLSIGRAWYLDRQCKRRLGKIVEIDTLIERIKHVP</sequence>
<dbReference type="AlphaFoldDB" id="A0A7W4VJA4"/>
<reference evidence="2 3" key="1">
    <citation type="submission" date="2020-08" db="EMBL/GenBank/DDBJ databases">
        <title>The Agave Microbiome: Exploring the role of microbial communities in plant adaptations to desert environments.</title>
        <authorList>
            <person name="Partida-Martinez L.P."/>
        </authorList>
    </citation>
    <scope>NUCLEOTIDE SEQUENCE [LARGE SCALE GENOMIC DNA]</scope>
    <source>
        <strain evidence="2 3">AT3.9</strain>
    </source>
</reference>
<accession>A0A7W4VJA4</accession>